<reference evidence="1" key="1">
    <citation type="journal article" date="2023" name="Plant J.">
        <title>Genome sequences and population genomics provide insights into the demographic history, inbreeding, and mutation load of two 'living fossil' tree species of Dipteronia.</title>
        <authorList>
            <person name="Feng Y."/>
            <person name="Comes H.P."/>
            <person name="Chen J."/>
            <person name="Zhu S."/>
            <person name="Lu R."/>
            <person name="Zhang X."/>
            <person name="Li P."/>
            <person name="Qiu J."/>
            <person name="Olsen K.M."/>
            <person name="Qiu Y."/>
        </authorList>
    </citation>
    <scope>NUCLEOTIDE SEQUENCE</scope>
    <source>
        <strain evidence="1">KIB01</strain>
    </source>
</reference>
<evidence type="ECO:0000313" key="2">
    <source>
        <dbReference type="Proteomes" id="UP001280121"/>
    </source>
</evidence>
<dbReference type="InterPro" id="IPR032675">
    <property type="entry name" value="LRR_dom_sf"/>
</dbReference>
<keyword evidence="2" id="KW-1185">Reference proteome</keyword>
<dbReference type="SUPFAM" id="SSF52047">
    <property type="entry name" value="RNI-like"/>
    <property type="match status" value="1"/>
</dbReference>
<accession>A0AAD9TV09</accession>
<dbReference type="EMBL" id="JANJYI010000007">
    <property type="protein sequence ID" value="KAK2642441.1"/>
    <property type="molecule type" value="Genomic_DNA"/>
</dbReference>
<evidence type="ECO:0000313" key="1">
    <source>
        <dbReference type="EMBL" id="KAK2642441.1"/>
    </source>
</evidence>
<dbReference type="Gene3D" id="3.80.10.10">
    <property type="entry name" value="Ribonuclease Inhibitor"/>
    <property type="match status" value="1"/>
</dbReference>
<gene>
    <name evidence="1" type="ORF">Ddye_024204</name>
</gene>
<dbReference type="AlphaFoldDB" id="A0AAD9TV09"/>
<proteinExistence type="predicted"/>
<name>A0AAD9TV09_9ROSI</name>
<sequence length="114" mass="12634">MARTLSKLHFHEIPDVILSNIFSLVTDTQDLVLDVCNNVSDVWPALEFLNSKYPRLKSLKLGEFHGICRPDGFALCRGLESLSIKNFVDLTDSSLISISLGIVEIGLCSPENID</sequence>
<protein>
    <submittedName>
        <fullName evidence="1">Uncharacterized protein</fullName>
    </submittedName>
</protein>
<organism evidence="1 2">
    <name type="scientific">Dipteronia dyeriana</name>
    <dbReference type="NCBI Taxonomy" id="168575"/>
    <lineage>
        <taxon>Eukaryota</taxon>
        <taxon>Viridiplantae</taxon>
        <taxon>Streptophyta</taxon>
        <taxon>Embryophyta</taxon>
        <taxon>Tracheophyta</taxon>
        <taxon>Spermatophyta</taxon>
        <taxon>Magnoliopsida</taxon>
        <taxon>eudicotyledons</taxon>
        <taxon>Gunneridae</taxon>
        <taxon>Pentapetalae</taxon>
        <taxon>rosids</taxon>
        <taxon>malvids</taxon>
        <taxon>Sapindales</taxon>
        <taxon>Sapindaceae</taxon>
        <taxon>Hippocastanoideae</taxon>
        <taxon>Acereae</taxon>
        <taxon>Dipteronia</taxon>
    </lineage>
</organism>
<comment type="caution">
    <text evidence="1">The sequence shown here is derived from an EMBL/GenBank/DDBJ whole genome shotgun (WGS) entry which is preliminary data.</text>
</comment>
<dbReference type="Proteomes" id="UP001280121">
    <property type="component" value="Unassembled WGS sequence"/>
</dbReference>